<dbReference type="PANTHER" id="PTHR48055:SF50">
    <property type="entry name" value="PROTEIN KINASE DOMAIN-CONTAINING PROTEIN"/>
    <property type="match status" value="1"/>
</dbReference>
<proteinExistence type="predicted"/>
<dbReference type="Pfam" id="PF00069">
    <property type="entry name" value="Pkinase"/>
    <property type="match status" value="1"/>
</dbReference>
<dbReference type="GO" id="GO:0004672">
    <property type="term" value="F:protein kinase activity"/>
    <property type="evidence" value="ECO:0007669"/>
    <property type="project" value="InterPro"/>
</dbReference>
<evidence type="ECO:0000259" key="1">
    <source>
        <dbReference type="PROSITE" id="PS50011"/>
    </source>
</evidence>
<dbReference type="SUPFAM" id="SSF56112">
    <property type="entry name" value="Protein kinase-like (PK-like)"/>
    <property type="match status" value="1"/>
</dbReference>
<dbReference type="InterPro" id="IPR011009">
    <property type="entry name" value="Kinase-like_dom_sf"/>
</dbReference>
<dbReference type="Gene3D" id="1.10.510.10">
    <property type="entry name" value="Transferase(Phosphotransferase) domain 1"/>
    <property type="match status" value="1"/>
</dbReference>
<dbReference type="EnsemblPlants" id="KQL30491">
    <property type="protein sequence ID" value="KQL30491"/>
    <property type="gene ID" value="SETIT_0201163mg"/>
</dbReference>
<dbReference type="InterPro" id="IPR000719">
    <property type="entry name" value="Prot_kinase_dom"/>
</dbReference>
<sequence length="94" mass="10512">NGNLDTWLHPRPTADLKHLDLIQRVNIAVSIADALAYLHHDCGNPIVHCDLKPTNILLDDDMNAHLGDFGIASLVLDSRVWSVCSCINMWGMFY</sequence>
<dbReference type="PANTHER" id="PTHR48055">
    <property type="entry name" value="LEUCINE-RICH REPEAT RECEPTOR PROTEIN KINASE EMS1"/>
    <property type="match status" value="1"/>
</dbReference>
<dbReference type="PROSITE" id="PS00108">
    <property type="entry name" value="PROTEIN_KINASE_ST"/>
    <property type="match status" value="1"/>
</dbReference>
<dbReference type="Gramene" id="KQL30491">
    <property type="protein sequence ID" value="KQL30491"/>
    <property type="gene ID" value="SETIT_0201163mg"/>
</dbReference>
<organism evidence="2 3">
    <name type="scientific">Setaria italica</name>
    <name type="common">Foxtail millet</name>
    <name type="synonym">Panicum italicum</name>
    <dbReference type="NCBI Taxonomy" id="4555"/>
    <lineage>
        <taxon>Eukaryota</taxon>
        <taxon>Viridiplantae</taxon>
        <taxon>Streptophyta</taxon>
        <taxon>Embryophyta</taxon>
        <taxon>Tracheophyta</taxon>
        <taxon>Spermatophyta</taxon>
        <taxon>Magnoliopsida</taxon>
        <taxon>Liliopsida</taxon>
        <taxon>Poales</taxon>
        <taxon>Poaceae</taxon>
        <taxon>PACMAD clade</taxon>
        <taxon>Panicoideae</taxon>
        <taxon>Panicodae</taxon>
        <taxon>Paniceae</taxon>
        <taxon>Cenchrinae</taxon>
        <taxon>Setaria</taxon>
    </lineage>
</organism>
<reference evidence="2" key="2">
    <citation type="submission" date="2018-08" db="UniProtKB">
        <authorList>
            <consortium name="EnsemblPlants"/>
        </authorList>
    </citation>
    <scope>IDENTIFICATION</scope>
    <source>
        <strain evidence="2">Yugu1</strain>
    </source>
</reference>
<evidence type="ECO:0000313" key="3">
    <source>
        <dbReference type="Proteomes" id="UP000004995"/>
    </source>
</evidence>
<name>A0A0Q3VV09_SETIT</name>
<feature type="domain" description="Protein kinase" evidence="1">
    <location>
        <begin position="1"/>
        <end position="94"/>
    </location>
</feature>
<accession>A0A0Q3VV09</accession>
<dbReference type="GO" id="GO:0005524">
    <property type="term" value="F:ATP binding"/>
    <property type="evidence" value="ECO:0007669"/>
    <property type="project" value="InterPro"/>
</dbReference>
<evidence type="ECO:0000313" key="2">
    <source>
        <dbReference type="EnsemblPlants" id="KQL30491"/>
    </source>
</evidence>
<reference evidence="3" key="1">
    <citation type="journal article" date="2012" name="Nat. Biotechnol.">
        <title>Reference genome sequence of the model plant Setaria.</title>
        <authorList>
            <person name="Bennetzen J.L."/>
            <person name="Schmutz J."/>
            <person name="Wang H."/>
            <person name="Percifield R."/>
            <person name="Hawkins J."/>
            <person name="Pontaroli A.C."/>
            <person name="Estep M."/>
            <person name="Feng L."/>
            <person name="Vaughn J.N."/>
            <person name="Grimwood J."/>
            <person name="Jenkins J."/>
            <person name="Barry K."/>
            <person name="Lindquist E."/>
            <person name="Hellsten U."/>
            <person name="Deshpande S."/>
            <person name="Wang X."/>
            <person name="Wu X."/>
            <person name="Mitros T."/>
            <person name="Triplett J."/>
            <person name="Yang X."/>
            <person name="Ye C.Y."/>
            <person name="Mauro-Herrera M."/>
            <person name="Wang L."/>
            <person name="Li P."/>
            <person name="Sharma M."/>
            <person name="Sharma R."/>
            <person name="Ronald P.C."/>
            <person name="Panaud O."/>
            <person name="Kellogg E.A."/>
            <person name="Brutnell T.P."/>
            <person name="Doust A.N."/>
            <person name="Tuskan G.A."/>
            <person name="Rokhsar D."/>
            <person name="Devos K.M."/>
        </authorList>
    </citation>
    <scope>NUCLEOTIDE SEQUENCE [LARGE SCALE GENOMIC DNA]</scope>
    <source>
        <strain evidence="3">cv. Yugu1</strain>
    </source>
</reference>
<dbReference type="InterPro" id="IPR051564">
    <property type="entry name" value="LRR_receptor-like_kinase"/>
</dbReference>
<dbReference type="EMBL" id="AGNK02000433">
    <property type="status" value="NOT_ANNOTATED_CDS"/>
    <property type="molecule type" value="Genomic_DNA"/>
</dbReference>
<dbReference type="Proteomes" id="UP000004995">
    <property type="component" value="Unassembled WGS sequence"/>
</dbReference>
<dbReference type="InterPro" id="IPR008271">
    <property type="entry name" value="Ser/Thr_kinase_AS"/>
</dbReference>
<dbReference type="AlphaFoldDB" id="A0A0Q3VV09"/>
<dbReference type="InParanoid" id="A0A0Q3VV09"/>
<protein>
    <recommendedName>
        <fullName evidence="1">Protein kinase domain-containing protein</fullName>
    </recommendedName>
</protein>
<keyword evidence="3" id="KW-1185">Reference proteome</keyword>
<dbReference type="PROSITE" id="PS50011">
    <property type="entry name" value="PROTEIN_KINASE_DOM"/>
    <property type="match status" value="1"/>
</dbReference>